<organism evidence="2 3">
    <name type="scientific">Caenorhabditis tropicalis</name>
    <dbReference type="NCBI Taxonomy" id="1561998"/>
    <lineage>
        <taxon>Eukaryota</taxon>
        <taxon>Metazoa</taxon>
        <taxon>Ecdysozoa</taxon>
        <taxon>Nematoda</taxon>
        <taxon>Chromadorea</taxon>
        <taxon>Rhabditida</taxon>
        <taxon>Rhabditina</taxon>
        <taxon>Rhabditomorpha</taxon>
        <taxon>Rhabditoidea</taxon>
        <taxon>Rhabditidae</taxon>
        <taxon>Peloderinae</taxon>
        <taxon>Caenorhabditis</taxon>
    </lineage>
</organism>
<feature type="transmembrane region" description="Helical" evidence="1">
    <location>
        <begin position="76"/>
        <end position="95"/>
    </location>
</feature>
<proteinExistence type="predicted"/>
<keyword evidence="1" id="KW-0812">Transmembrane</keyword>
<evidence type="ECO:0000313" key="2">
    <source>
        <dbReference type="Proteomes" id="UP000095282"/>
    </source>
</evidence>
<keyword evidence="2" id="KW-1185">Reference proteome</keyword>
<evidence type="ECO:0000256" key="1">
    <source>
        <dbReference type="SAM" id="Phobius"/>
    </source>
</evidence>
<evidence type="ECO:0000313" key="3">
    <source>
        <dbReference type="WBParaSite" id="Csp11.Scaffold629.g7924.t1"/>
    </source>
</evidence>
<feature type="transmembrane region" description="Helical" evidence="1">
    <location>
        <begin position="6"/>
        <end position="27"/>
    </location>
</feature>
<feature type="transmembrane region" description="Helical" evidence="1">
    <location>
        <begin position="48"/>
        <end position="70"/>
    </location>
</feature>
<reference evidence="3" key="1">
    <citation type="submission" date="2016-11" db="UniProtKB">
        <authorList>
            <consortium name="WormBaseParasite"/>
        </authorList>
    </citation>
    <scope>IDENTIFICATION</scope>
</reference>
<dbReference type="AlphaFoldDB" id="A0A1I7UCF3"/>
<feature type="transmembrane region" description="Helical" evidence="1">
    <location>
        <begin position="107"/>
        <end position="124"/>
    </location>
</feature>
<dbReference type="WBParaSite" id="Csp11.Scaffold629.g7924.t1">
    <property type="protein sequence ID" value="Csp11.Scaffold629.g7924.t1"/>
    <property type="gene ID" value="Csp11.Scaffold629.g7924"/>
</dbReference>
<accession>A0A1I7UCF3</accession>
<dbReference type="Proteomes" id="UP000095282">
    <property type="component" value="Unplaced"/>
</dbReference>
<name>A0A1I7UCF3_9PELO</name>
<keyword evidence="1" id="KW-1133">Transmembrane helix</keyword>
<protein>
    <submittedName>
        <fullName evidence="3">Phosphatidate cytidylyltransferase</fullName>
    </submittedName>
</protein>
<sequence>MRTLTLLKVGIVFGAIGGAFGAIFRVITTFWIKTRYNEIASLHTTIKWILLAYYVIFVIKPGYGFAITYGSPPGSSLLMTVLCPFVLLLVTFLYFPEETKKYRMLYLEIYIYLSFFLFDFYVIYTDNVALVLDPEHPKNQERLKLLHSVLIA</sequence>
<keyword evidence="1" id="KW-0472">Membrane</keyword>